<dbReference type="InterPro" id="IPR036928">
    <property type="entry name" value="AS_sf"/>
</dbReference>
<dbReference type="GO" id="GO:0003824">
    <property type="term" value="F:catalytic activity"/>
    <property type="evidence" value="ECO:0007669"/>
    <property type="project" value="InterPro"/>
</dbReference>
<comment type="caution">
    <text evidence="2">The sequence shown here is derived from an EMBL/GenBank/DDBJ whole genome shotgun (WGS) entry which is preliminary data.</text>
</comment>
<dbReference type="InterPro" id="IPR020556">
    <property type="entry name" value="Amidase_CS"/>
</dbReference>
<dbReference type="SUPFAM" id="SSF75304">
    <property type="entry name" value="Amidase signature (AS) enzymes"/>
    <property type="match status" value="1"/>
</dbReference>
<dbReference type="EMBL" id="BAHD01000054">
    <property type="protein sequence ID" value="GAB97014.1"/>
    <property type="molecule type" value="Genomic_DNA"/>
</dbReference>
<evidence type="ECO:0000313" key="2">
    <source>
        <dbReference type="EMBL" id="GAB97014.1"/>
    </source>
</evidence>
<dbReference type="InterPro" id="IPR000120">
    <property type="entry name" value="Amidase"/>
</dbReference>
<dbReference type="Gene3D" id="3.90.1300.10">
    <property type="entry name" value="Amidase signature (AS) domain"/>
    <property type="match status" value="1"/>
</dbReference>
<proteinExistence type="predicted"/>
<dbReference type="STRING" id="1184609.KILIM_054_00240"/>
<dbReference type="PROSITE" id="PS00571">
    <property type="entry name" value="AMIDASES"/>
    <property type="match status" value="1"/>
</dbReference>
<dbReference type="PANTHER" id="PTHR11895">
    <property type="entry name" value="TRANSAMIDASE"/>
    <property type="match status" value="1"/>
</dbReference>
<evidence type="ECO:0000259" key="1">
    <source>
        <dbReference type="Pfam" id="PF01425"/>
    </source>
</evidence>
<name>K6XDV0_9MICO</name>
<dbReference type="eggNOG" id="COG0154">
    <property type="taxonomic scope" value="Bacteria"/>
</dbReference>
<gene>
    <name evidence="2" type="ORF">KILIM_054_00240</name>
</gene>
<accession>K6XDV0</accession>
<dbReference type="Pfam" id="PF01425">
    <property type="entry name" value="Amidase"/>
    <property type="match status" value="1"/>
</dbReference>
<dbReference type="OrthoDB" id="182039at2"/>
<sequence length="492" mass="51887">MPADLPPDLWRWSARDLATALRTRRVSAREALAAHHERIDAVNPQVNAVVIEDREGARARAAAADELAATTPPEQLPPLHGLPMTHKDTHLVAGIRSTMGSALTDVVPTSDDLIIARLRAAGANSTGKNNVPEFAAGSHTFNELFGATGNPYAPHLSCGGSSGGAAVVLATGIQALADGSDLGGSLRNPAAFCNVVGYRPSAGIVPVAPTKDAWAWLTISGPMAREVADIALAMSVLAGPDPRVALPCPVDAQAFAPLITATPDPDARPLHGLRVGFTVDFGLGMPVQEPVAQVVIAAREVFDRLGAQVSDACPNLRTADEVFDTYRALAMALSLRELVARYPEEVKPEVGWNVERGVELTGTDLMNATAARTRLRAQVARWFSRFDVLLAPTAQVLPFDLTQRYPEQIAGQPMSSYVDWMRSCSIVSAMGSPAISVPAGFAPADPTATGSGTPELPVGLQIIGAHGDDVRVLAVAQAFEAATRHVDRRPHL</sequence>
<dbReference type="PANTHER" id="PTHR11895:SF76">
    <property type="entry name" value="INDOLEACETAMIDE HYDROLASE"/>
    <property type="match status" value="1"/>
</dbReference>
<organism evidence="2 3">
    <name type="scientific">Kineosphaera limosa NBRC 100340</name>
    <dbReference type="NCBI Taxonomy" id="1184609"/>
    <lineage>
        <taxon>Bacteria</taxon>
        <taxon>Bacillati</taxon>
        <taxon>Actinomycetota</taxon>
        <taxon>Actinomycetes</taxon>
        <taxon>Micrococcales</taxon>
        <taxon>Dermatophilaceae</taxon>
        <taxon>Kineosphaera</taxon>
    </lineage>
</organism>
<dbReference type="Proteomes" id="UP000008366">
    <property type="component" value="Unassembled WGS sequence"/>
</dbReference>
<protein>
    <submittedName>
        <fullName evidence="2">Putative amidase</fullName>
    </submittedName>
</protein>
<feature type="domain" description="Amidase" evidence="1">
    <location>
        <begin position="30"/>
        <end position="473"/>
    </location>
</feature>
<evidence type="ECO:0000313" key="3">
    <source>
        <dbReference type="Proteomes" id="UP000008366"/>
    </source>
</evidence>
<keyword evidence="3" id="KW-1185">Reference proteome</keyword>
<dbReference type="AlphaFoldDB" id="K6XDV0"/>
<reference evidence="2 3" key="1">
    <citation type="submission" date="2012-08" db="EMBL/GenBank/DDBJ databases">
        <title>Whole genome shotgun sequence of Kineosphaera limosa NBRC 100340.</title>
        <authorList>
            <person name="Yoshida I."/>
            <person name="Isaki S."/>
            <person name="Hosoyama A."/>
            <person name="Tsuchikane K."/>
            <person name="Katsumata H."/>
            <person name="Ando Y."/>
            <person name="Ohji S."/>
            <person name="Hamada M."/>
            <person name="Tamura T."/>
            <person name="Yamazoe A."/>
            <person name="Yamazaki S."/>
            <person name="Fujita N."/>
        </authorList>
    </citation>
    <scope>NUCLEOTIDE SEQUENCE [LARGE SCALE GENOMIC DNA]</scope>
    <source>
        <strain evidence="2 3">NBRC 100340</strain>
    </source>
</reference>
<dbReference type="RefSeq" id="WP_006593546.1">
    <property type="nucleotide sequence ID" value="NZ_BAHD01000054.1"/>
</dbReference>
<dbReference type="InterPro" id="IPR023631">
    <property type="entry name" value="Amidase_dom"/>
</dbReference>